<dbReference type="AlphaFoldDB" id="A0A897N8S3"/>
<dbReference type="InterPro" id="IPR041025">
    <property type="entry name" value="HNH_repeat"/>
</dbReference>
<name>A0A897N8S3_9EURY</name>
<accession>A0A897N8S3</accession>
<keyword evidence="1" id="KW-0378">Hydrolase</keyword>
<organism evidence="1 2">
    <name type="scientific">Halapricum desulfuricans</name>
    <dbReference type="NCBI Taxonomy" id="2841257"/>
    <lineage>
        <taxon>Archaea</taxon>
        <taxon>Methanobacteriati</taxon>
        <taxon>Methanobacteriota</taxon>
        <taxon>Stenosarchaea group</taxon>
        <taxon>Halobacteria</taxon>
        <taxon>Halobacteriales</taxon>
        <taxon>Haloarculaceae</taxon>
        <taxon>Halapricum</taxon>
    </lineage>
</organism>
<keyword evidence="1" id="KW-0540">Nuclease</keyword>
<proteinExistence type="predicted"/>
<keyword evidence="1" id="KW-0255">Endonuclease</keyword>
<evidence type="ECO:0000313" key="2">
    <source>
        <dbReference type="Proteomes" id="UP000662973"/>
    </source>
</evidence>
<dbReference type="KEGG" id="hds:HSR122_0231"/>
<sequence length="313" mass="35479">MPKDGPDCVFRAISSETGTSHLFIPEDGTTCGVTTESECVDALREAAEALGESPTKAQYEGLGLTPASGTIQRVMGGWNDAKEAAGLETYDSHGSRVQPKPDDVDLPDELIWEDLTRYQRWHYKNREWNTERTLKRRARLREWIHERKANSDGCRNCTESDPACLDFHHLSSGDKEMAVNKMIPYGYSKSDIEAEMEKCEILCANCHAKEHVSAPEAHVMVEGPQTRVERLRQWAYEYKRTRGCQRCSETDPVCLQFHHVSEKYAGVSEMIANGKPESDIRAEVEKCVVLCANCHRKEHYERLVVTPEESDNI</sequence>
<gene>
    <name evidence="1" type="ORF">HSR122_0231</name>
</gene>
<dbReference type="GO" id="GO:0004519">
    <property type="term" value="F:endonuclease activity"/>
    <property type="evidence" value="ECO:0007669"/>
    <property type="project" value="UniProtKB-KW"/>
</dbReference>
<protein>
    <submittedName>
        <fullName evidence="1">HNH family endonuclease</fullName>
    </submittedName>
</protein>
<dbReference type="Pfam" id="PF18780">
    <property type="entry name" value="HNH_repeat"/>
    <property type="match status" value="1"/>
</dbReference>
<dbReference type="Proteomes" id="UP000662973">
    <property type="component" value="Chromosome"/>
</dbReference>
<dbReference type="EMBL" id="CP064788">
    <property type="protein sequence ID" value="QSG07645.1"/>
    <property type="molecule type" value="Genomic_DNA"/>
</dbReference>
<evidence type="ECO:0000313" key="1">
    <source>
        <dbReference type="EMBL" id="QSG07645.1"/>
    </source>
</evidence>
<reference evidence="1 2" key="1">
    <citation type="submission" date="2020-11" db="EMBL/GenBank/DDBJ databases">
        <title>Carbohydrate-dependent, anaerobic sulfur respiration: A novel catabolism in halophilic archaea.</title>
        <authorList>
            <person name="Sorokin D.Y."/>
            <person name="Messina E."/>
            <person name="Smedile F."/>
            <person name="La Cono V."/>
            <person name="Hallsworth J.E."/>
            <person name="Yakimov M.M."/>
        </authorList>
    </citation>
    <scope>NUCLEOTIDE SEQUENCE [LARGE SCALE GENOMIC DNA]</scope>
    <source>
        <strain evidence="1 2">HSR12-2</strain>
    </source>
</reference>
<keyword evidence="2" id="KW-1185">Reference proteome</keyword>